<name>A0A846Y0B0_9NOCA</name>
<accession>A0A846Y0B0</accession>
<dbReference type="Pfam" id="PF10604">
    <property type="entry name" value="Polyketide_cyc2"/>
    <property type="match status" value="1"/>
</dbReference>
<gene>
    <name evidence="1" type="ORF">HGA08_12790</name>
</gene>
<sequence length="147" mass="16158">MIEARRQVPSSIEQVFAVLADGWSYGHWVVGSTHIRAVDAGWPQVGTRIHYSVGAWPVTVQQTTTVCAVDPPHRIELEAELQPLGSAWICIELTAVGAYRTEVTMCEKLVRGPGRFIAGPVQALALYPRNTESLRRLGELVSGHYGH</sequence>
<dbReference type="Proteomes" id="UP000565711">
    <property type="component" value="Unassembled WGS sequence"/>
</dbReference>
<dbReference type="InterPro" id="IPR019587">
    <property type="entry name" value="Polyketide_cyclase/dehydratase"/>
</dbReference>
<dbReference type="CDD" id="cd07812">
    <property type="entry name" value="SRPBCC"/>
    <property type="match status" value="1"/>
</dbReference>
<dbReference type="SUPFAM" id="SSF55961">
    <property type="entry name" value="Bet v1-like"/>
    <property type="match status" value="1"/>
</dbReference>
<evidence type="ECO:0000313" key="2">
    <source>
        <dbReference type="Proteomes" id="UP000565711"/>
    </source>
</evidence>
<comment type="caution">
    <text evidence="1">The sequence shown here is derived from an EMBL/GenBank/DDBJ whole genome shotgun (WGS) entry which is preliminary data.</text>
</comment>
<organism evidence="1 2">
    <name type="scientific">Nocardia vermiculata</name>
    <dbReference type="NCBI Taxonomy" id="257274"/>
    <lineage>
        <taxon>Bacteria</taxon>
        <taxon>Bacillati</taxon>
        <taxon>Actinomycetota</taxon>
        <taxon>Actinomycetes</taxon>
        <taxon>Mycobacteriales</taxon>
        <taxon>Nocardiaceae</taxon>
        <taxon>Nocardia</taxon>
    </lineage>
</organism>
<evidence type="ECO:0000313" key="1">
    <source>
        <dbReference type="EMBL" id="NKY51091.1"/>
    </source>
</evidence>
<dbReference type="EMBL" id="JAAXOP010000006">
    <property type="protein sequence ID" value="NKY51091.1"/>
    <property type="molecule type" value="Genomic_DNA"/>
</dbReference>
<dbReference type="Gene3D" id="3.30.530.20">
    <property type="match status" value="1"/>
</dbReference>
<dbReference type="RefSeq" id="WP_067881446.1">
    <property type="nucleotide sequence ID" value="NZ_JAAXOP010000006.1"/>
</dbReference>
<proteinExistence type="predicted"/>
<keyword evidence="2" id="KW-1185">Reference proteome</keyword>
<dbReference type="InterPro" id="IPR023393">
    <property type="entry name" value="START-like_dom_sf"/>
</dbReference>
<protein>
    <submittedName>
        <fullName evidence="1">SRPBCC family protein</fullName>
    </submittedName>
</protein>
<reference evidence="1 2" key="1">
    <citation type="submission" date="2020-04" db="EMBL/GenBank/DDBJ databases">
        <title>MicrobeNet Type strains.</title>
        <authorList>
            <person name="Nicholson A.C."/>
        </authorList>
    </citation>
    <scope>NUCLEOTIDE SEQUENCE [LARGE SCALE GENOMIC DNA]</scope>
    <source>
        <strain evidence="1 2">JCM 12354</strain>
    </source>
</reference>
<dbReference type="AlphaFoldDB" id="A0A846Y0B0"/>